<dbReference type="NCBIfam" id="TIGR00589">
    <property type="entry name" value="ogt"/>
    <property type="match status" value="1"/>
</dbReference>
<keyword evidence="4 9" id="KW-0489">Methyltransferase</keyword>
<evidence type="ECO:0000259" key="11">
    <source>
        <dbReference type="Pfam" id="PF01035"/>
    </source>
</evidence>
<dbReference type="Proteomes" id="UP000784435">
    <property type="component" value="Unassembled WGS sequence"/>
</dbReference>
<dbReference type="AlphaFoldDB" id="A0A921SPT8"/>
<evidence type="ECO:0000256" key="2">
    <source>
        <dbReference type="ARBA" id="ARBA00008711"/>
    </source>
</evidence>
<comment type="catalytic activity">
    <reaction evidence="8 9">
        <text>a 6-O-methyl-2'-deoxyguanosine in DNA + L-cysteinyl-[protein] = S-methyl-L-cysteinyl-[protein] + a 2'-deoxyguanosine in DNA</text>
        <dbReference type="Rhea" id="RHEA:24000"/>
        <dbReference type="Rhea" id="RHEA-COMP:10131"/>
        <dbReference type="Rhea" id="RHEA-COMP:10132"/>
        <dbReference type="Rhea" id="RHEA-COMP:11367"/>
        <dbReference type="Rhea" id="RHEA-COMP:11368"/>
        <dbReference type="ChEBI" id="CHEBI:29950"/>
        <dbReference type="ChEBI" id="CHEBI:82612"/>
        <dbReference type="ChEBI" id="CHEBI:85445"/>
        <dbReference type="ChEBI" id="CHEBI:85448"/>
        <dbReference type="EC" id="2.1.1.63"/>
    </reaction>
</comment>
<feature type="active site" description="Nucleophile; methyl group acceptor" evidence="9">
    <location>
        <position position="186"/>
    </location>
</feature>
<dbReference type="InterPro" id="IPR001497">
    <property type="entry name" value="MethylDNA_cys_MeTrfase_AS"/>
</dbReference>
<evidence type="ECO:0000313" key="14">
    <source>
        <dbReference type="Proteomes" id="UP000784435"/>
    </source>
</evidence>
<protein>
    <recommendedName>
        <fullName evidence="9">Methylated-DNA--protein-cysteine methyltransferase</fullName>
        <ecNumber evidence="9">2.1.1.63</ecNumber>
    </recommendedName>
    <alternativeName>
        <fullName evidence="9">6-O-methylguanine-DNA methyltransferase</fullName>
        <shortName evidence="9">MGMT</shortName>
    </alternativeName>
    <alternativeName>
        <fullName evidence="9">O-6-methylguanine-DNA-alkyltransferase</fullName>
    </alternativeName>
</protein>
<organism evidence="13 14">
    <name type="scientific">Brevibacterium senegalense</name>
    <dbReference type="NCBI Taxonomy" id="1033736"/>
    <lineage>
        <taxon>Bacteria</taxon>
        <taxon>Bacillati</taxon>
        <taxon>Actinomycetota</taxon>
        <taxon>Actinomycetes</taxon>
        <taxon>Micrococcales</taxon>
        <taxon>Brevibacteriaceae</taxon>
        <taxon>Brevibacterium</taxon>
    </lineage>
</organism>
<evidence type="ECO:0000256" key="4">
    <source>
        <dbReference type="ARBA" id="ARBA00022603"/>
    </source>
</evidence>
<evidence type="ECO:0000259" key="12">
    <source>
        <dbReference type="Pfam" id="PF02870"/>
    </source>
</evidence>
<dbReference type="InterPro" id="IPR014048">
    <property type="entry name" value="MethylDNA_cys_MeTrfase_DNA-bd"/>
</dbReference>
<dbReference type="FunFam" id="1.10.10.10:FF:000214">
    <property type="entry name" value="Methylated-DNA--protein-cysteine methyltransferase"/>
    <property type="match status" value="1"/>
</dbReference>
<dbReference type="GO" id="GO:0003908">
    <property type="term" value="F:methylated-DNA-[protein]-cysteine S-methyltransferase activity"/>
    <property type="evidence" value="ECO:0007669"/>
    <property type="project" value="UniProtKB-UniRule"/>
</dbReference>
<dbReference type="PANTHER" id="PTHR10815:SF5">
    <property type="entry name" value="METHYLATED-DNA--PROTEIN-CYSTEINE METHYLTRANSFERASE"/>
    <property type="match status" value="1"/>
</dbReference>
<dbReference type="GO" id="GO:0006307">
    <property type="term" value="P:DNA alkylation repair"/>
    <property type="evidence" value="ECO:0007669"/>
    <property type="project" value="UniProtKB-UniRule"/>
</dbReference>
<evidence type="ECO:0000313" key="13">
    <source>
        <dbReference type="EMBL" id="HJG81059.1"/>
    </source>
</evidence>
<gene>
    <name evidence="13" type="ORF">K8V08_11685</name>
</gene>
<evidence type="ECO:0000256" key="9">
    <source>
        <dbReference type="HAMAP-Rule" id="MF_00772"/>
    </source>
</evidence>
<comment type="subcellular location">
    <subcellularLocation>
        <location evidence="9">Cytoplasm</location>
    </subcellularLocation>
</comment>
<dbReference type="InterPro" id="IPR036217">
    <property type="entry name" value="MethylDNA_cys_MeTrfase_DNAb"/>
</dbReference>
<feature type="domain" description="Methylated-DNA-[protein]-cysteine S-methyltransferase DNA binding" evidence="11">
    <location>
        <begin position="136"/>
        <end position="214"/>
    </location>
</feature>
<comment type="caution">
    <text evidence="13">The sequence shown here is derived from an EMBL/GenBank/DDBJ whole genome shotgun (WGS) entry which is preliminary data.</text>
</comment>
<feature type="domain" description="Methylguanine DNA methyltransferase ribonuclease-like" evidence="12">
    <location>
        <begin position="54"/>
        <end position="129"/>
    </location>
</feature>
<keyword evidence="3 9" id="KW-0963">Cytoplasm</keyword>
<comment type="function">
    <text evidence="9">Involved in the cellular defense against the biological effects of O6-methylguanine (O6-MeG) and O4-methylthymine (O4-MeT) in DNA. Repairs the methylated nucleobase in DNA by stoichiometrically transferring the methyl group to a cysteine residue in the enzyme. This is a suicide reaction: the enzyme is irreversibly inactivated.</text>
</comment>
<reference evidence="13" key="2">
    <citation type="submission" date="2021-09" db="EMBL/GenBank/DDBJ databases">
        <authorList>
            <person name="Gilroy R."/>
        </authorList>
    </citation>
    <scope>NUCLEOTIDE SEQUENCE</scope>
    <source>
        <strain evidence="13">ChiGjej5B5-7349</strain>
    </source>
</reference>
<feature type="region of interest" description="Disordered" evidence="10">
    <location>
        <begin position="1"/>
        <end position="26"/>
    </location>
</feature>
<dbReference type="GO" id="GO:0032259">
    <property type="term" value="P:methylation"/>
    <property type="evidence" value="ECO:0007669"/>
    <property type="project" value="UniProtKB-KW"/>
</dbReference>
<comment type="catalytic activity">
    <reaction evidence="1 9">
        <text>a 4-O-methyl-thymidine in DNA + L-cysteinyl-[protein] = a thymidine in DNA + S-methyl-L-cysteinyl-[protein]</text>
        <dbReference type="Rhea" id="RHEA:53428"/>
        <dbReference type="Rhea" id="RHEA-COMP:10131"/>
        <dbReference type="Rhea" id="RHEA-COMP:10132"/>
        <dbReference type="Rhea" id="RHEA-COMP:13555"/>
        <dbReference type="Rhea" id="RHEA-COMP:13556"/>
        <dbReference type="ChEBI" id="CHEBI:29950"/>
        <dbReference type="ChEBI" id="CHEBI:82612"/>
        <dbReference type="ChEBI" id="CHEBI:137386"/>
        <dbReference type="ChEBI" id="CHEBI:137387"/>
        <dbReference type="EC" id="2.1.1.63"/>
    </reaction>
</comment>
<sequence>MTTSDTTRSPATASAAVSTEPDMTDLFPVETPDLDRLRSRLAQTAADRGLVDVAYRTLDTPIGPLLLAATTTGLVRVAFEREDFDTVLAQLAAKVSPRIVAAPGPLDAVATQLEEYFAGTRHAFDLPLDHALSSGFRQEVQRFLPHIGYGRTLTYKEVAAQVGNPTAVRAVGTACATNPLPVVVPCHRVLRSDGGLGGYLGGLEAKTTLLDLERAA</sequence>
<feature type="compositionally biased region" description="Polar residues" evidence="10">
    <location>
        <begin position="1"/>
        <end position="17"/>
    </location>
</feature>
<keyword evidence="6 9" id="KW-0227">DNA damage</keyword>
<dbReference type="GO" id="GO:0005737">
    <property type="term" value="C:cytoplasm"/>
    <property type="evidence" value="ECO:0007669"/>
    <property type="project" value="UniProtKB-SubCell"/>
</dbReference>
<dbReference type="HAMAP" id="MF_00772">
    <property type="entry name" value="OGT"/>
    <property type="match status" value="1"/>
</dbReference>
<dbReference type="Pfam" id="PF02870">
    <property type="entry name" value="Methyltransf_1N"/>
    <property type="match status" value="1"/>
</dbReference>
<dbReference type="SUPFAM" id="SSF46767">
    <property type="entry name" value="Methylated DNA-protein cysteine methyltransferase, C-terminal domain"/>
    <property type="match status" value="1"/>
</dbReference>
<dbReference type="SUPFAM" id="SSF53155">
    <property type="entry name" value="Methylated DNA-protein cysteine methyltransferase domain"/>
    <property type="match status" value="1"/>
</dbReference>
<evidence type="ECO:0000256" key="8">
    <source>
        <dbReference type="ARBA" id="ARBA00049348"/>
    </source>
</evidence>
<dbReference type="PANTHER" id="PTHR10815">
    <property type="entry name" value="METHYLATED-DNA--PROTEIN-CYSTEINE METHYLTRANSFERASE"/>
    <property type="match status" value="1"/>
</dbReference>
<dbReference type="InterPro" id="IPR036631">
    <property type="entry name" value="MGMT_N_sf"/>
</dbReference>
<dbReference type="InterPro" id="IPR023546">
    <property type="entry name" value="MGMT"/>
</dbReference>
<proteinExistence type="inferred from homology"/>
<name>A0A921SPT8_9MICO</name>
<evidence type="ECO:0000256" key="5">
    <source>
        <dbReference type="ARBA" id="ARBA00022679"/>
    </source>
</evidence>
<evidence type="ECO:0000256" key="3">
    <source>
        <dbReference type="ARBA" id="ARBA00022490"/>
    </source>
</evidence>
<reference evidence="13" key="1">
    <citation type="journal article" date="2021" name="PeerJ">
        <title>Extensive microbial diversity within the chicken gut microbiome revealed by metagenomics and culture.</title>
        <authorList>
            <person name="Gilroy R."/>
            <person name="Ravi A."/>
            <person name="Getino M."/>
            <person name="Pursley I."/>
            <person name="Horton D.L."/>
            <person name="Alikhan N.F."/>
            <person name="Baker D."/>
            <person name="Gharbi K."/>
            <person name="Hall N."/>
            <person name="Watson M."/>
            <person name="Adriaenssens E.M."/>
            <person name="Foster-Nyarko E."/>
            <person name="Jarju S."/>
            <person name="Secka A."/>
            <person name="Antonio M."/>
            <person name="Oren A."/>
            <person name="Chaudhuri R.R."/>
            <person name="La Ragione R."/>
            <person name="Hildebrand F."/>
            <person name="Pallen M.J."/>
        </authorList>
    </citation>
    <scope>NUCLEOTIDE SEQUENCE</scope>
    <source>
        <strain evidence="13">ChiGjej5B5-7349</strain>
    </source>
</reference>
<evidence type="ECO:0000256" key="6">
    <source>
        <dbReference type="ARBA" id="ARBA00022763"/>
    </source>
</evidence>
<evidence type="ECO:0000256" key="10">
    <source>
        <dbReference type="SAM" id="MobiDB-lite"/>
    </source>
</evidence>
<dbReference type="InterPro" id="IPR008332">
    <property type="entry name" value="MethylG_MeTrfase_N"/>
</dbReference>
<evidence type="ECO:0000256" key="1">
    <source>
        <dbReference type="ARBA" id="ARBA00001286"/>
    </source>
</evidence>
<dbReference type="CDD" id="cd06445">
    <property type="entry name" value="ATase"/>
    <property type="match status" value="1"/>
</dbReference>
<comment type="similarity">
    <text evidence="2 9">Belongs to the MGMT family.</text>
</comment>
<keyword evidence="7 9" id="KW-0234">DNA repair</keyword>
<evidence type="ECO:0000256" key="7">
    <source>
        <dbReference type="ARBA" id="ARBA00023204"/>
    </source>
</evidence>
<dbReference type="PROSITE" id="PS00374">
    <property type="entry name" value="MGMT"/>
    <property type="match status" value="1"/>
</dbReference>
<dbReference type="Gene3D" id="1.10.10.10">
    <property type="entry name" value="Winged helix-like DNA-binding domain superfamily/Winged helix DNA-binding domain"/>
    <property type="match status" value="1"/>
</dbReference>
<keyword evidence="5 9" id="KW-0808">Transferase</keyword>
<accession>A0A921SPT8</accession>
<comment type="miscellaneous">
    <text evidence="9">This enzyme catalyzes only one turnover and therefore is not strictly catalytic. According to one definition, an enzyme is a biocatalyst that acts repeatedly and over many reaction cycles.</text>
</comment>
<dbReference type="Pfam" id="PF01035">
    <property type="entry name" value="DNA_binding_1"/>
    <property type="match status" value="1"/>
</dbReference>
<dbReference type="EC" id="2.1.1.63" evidence="9"/>
<dbReference type="EMBL" id="DYUK01000255">
    <property type="protein sequence ID" value="HJG81059.1"/>
    <property type="molecule type" value="Genomic_DNA"/>
</dbReference>
<dbReference type="InterPro" id="IPR036388">
    <property type="entry name" value="WH-like_DNA-bd_sf"/>
</dbReference>
<dbReference type="Gene3D" id="3.30.160.70">
    <property type="entry name" value="Methylated DNA-protein cysteine methyltransferase domain"/>
    <property type="match status" value="1"/>
</dbReference>